<comment type="caution">
    <text evidence="2">The sequence shown here is derived from an EMBL/GenBank/DDBJ whole genome shotgun (WGS) entry which is preliminary data.</text>
</comment>
<dbReference type="EMBL" id="MSDW01000001">
    <property type="protein sequence ID" value="OKY77890.1"/>
    <property type="molecule type" value="Genomic_DNA"/>
</dbReference>
<organism evidence="2 3">
    <name type="scientific">Methanohalarchaeum thermophilum</name>
    <dbReference type="NCBI Taxonomy" id="1903181"/>
    <lineage>
        <taxon>Archaea</taxon>
        <taxon>Methanobacteriati</taxon>
        <taxon>Methanobacteriota</taxon>
        <taxon>Methanonatronarchaeia</taxon>
        <taxon>Methanonatronarchaeales</taxon>
        <taxon>Methanonatronarchaeaceae</taxon>
        <taxon>Candidatus Methanohalarchaeum</taxon>
    </lineage>
</organism>
<dbReference type="Proteomes" id="UP000185744">
    <property type="component" value="Unassembled WGS sequence"/>
</dbReference>
<evidence type="ECO:0000313" key="3">
    <source>
        <dbReference type="Proteomes" id="UP000185744"/>
    </source>
</evidence>
<protein>
    <submittedName>
        <fullName evidence="2">XerD/XerC family integrase</fullName>
    </submittedName>
</protein>
<sequence length="108" mass="12478">MPAKYVHLSGRDIDKSYKQLHGVVEEEEKESELTPIECPRCDNTNPHDAKLCSYCGQPFDHETAIEIEEGEEKAREAASMETIQETMKELQKTIQKQQEEIQELQNNQ</sequence>
<gene>
    <name evidence="2" type="ORF">BTN85_0366</name>
</gene>
<evidence type="ECO:0000256" key="1">
    <source>
        <dbReference type="SAM" id="Coils"/>
    </source>
</evidence>
<keyword evidence="1" id="KW-0175">Coiled coil</keyword>
<reference evidence="2" key="1">
    <citation type="submission" date="2016-12" db="EMBL/GenBank/DDBJ databases">
        <title>Discovery of methanogenic haloarchaea.</title>
        <authorList>
            <person name="Sorokin D.Y."/>
            <person name="Makarova K.S."/>
            <person name="Abbas B."/>
            <person name="Ferrer M."/>
            <person name="Golyshin P.N."/>
        </authorList>
    </citation>
    <scope>NUCLEOTIDE SEQUENCE [LARGE SCALE GENOMIC DNA]</scope>
    <source>
        <strain evidence="2">HMET1</strain>
    </source>
</reference>
<feature type="coiled-coil region" evidence="1">
    <location>
        <begin position="73"/>
        <end position="107"/>
    </location>
</feature>
<dbReference type="STRING" id="1903181.BTN85_0366"/>
<proteinExistence type="predicted"/>
<evidence type="ECO:0000313" key="2">
    <source>
        <dbReference type="EMBL" id="OKY77890.1"/>
    </source>
</evidence>
<keyword evidence="3" id="KW-1185">Reference proteome</keyword>
<name>A0A1Q6DU46_METT1</name>
<accession>A0A1Q6DU46</accession>
<dbReference type="InParanoid" id="A0A1Q6DU46"/>
<dbReference type="AlphaFoldDB" id="A0A1Q6DU46"/>